<comment type="similarity">
    <text evidence="2">Belongs to the binding-protein-dependent transport system permease family. CysTW subfamily.</text>
</comment>
<feature type="transmembrane region" description="Helical" evidence="8">
    <location>
        <begin position="85"/>
        <end position="104"/>
    </location>
</feature>
<dbReference type="GO" id="GO:0005886">
    <property type="term" value="C:plasma membrane"/>
    <property type="evidence" value="ECO:0007669"/>
    <property type="project" value="UniProtKB-SubCell"/>
</dbReference>
<evidence type="ECO:0000256" key="5">
    <source>
        <dbReference type="ARBA" id="ARBA00022692"/>
    </source>
</evidence>
<feature type="transmembrane region" description="Helical" evidence="8">
    <location>
        <begin position="214"/>
        <end position="239"/>
    </location>
</feature>
<keyword evidence="7 8" id="KW-0472">Membrane</keyword>
<proteinExistence type="inferred from homology"/>
<dbReference type="OrthoDB" id="7915284at2"/>
<keyword evidence="6 8" id="KW-1133">Transmembrane helix</keyword>
<comment type="subcellular location">
    <subcellularLocation>
        <location evidence="1 8">Cell membrane</location>
        <topology evidence="1 8">Multi-pass membrane protein</topology>
    </subcellularLocation>
</comment>
<dbReference type="Proteomes" id="UP000284605">
    <property type="component" value="Unassembled WGS sequence"/>
</dbReference>
<dbReference type="PANTHER" id="PTHR42929">
    <property type="entry name" value="INNER MEMBRANE ABC TRANSPORTER PERMEASE PROTEIN YDCU-RELATED-RELATED"/>
    <property type="match status" value="1"/>
</dbReference>
<reference evidence="10 11" key="1">
    <citation type="submission" date="2018-09" db="EMBL/GenBank/DDBJ databases">
        <authorList>
            <person name="Zhu H."/>
        </authorList>
    </citation>
    <scope>NUCLEOTIDE SEQUENCE [LARGE SCALE GENOMIC DNA]</scope>
    <source>
        <strain evidence="10 11">K1W22B-8</strain>
    </source>
</reference>
<name>A0A418WEC8_9PROT</name>
<keyword evidence="3 8" id="KW-0813">Transport</keyword>
<dbReference type="CDD" id="cd06261">
    <property type="entry name" value="TM_PBP2"/>
    <property type="match status" value="1"/>
</dbReference>
<dbReference type="PROSITE" id="PS50928">
    <property type="entry name" value="ABC_TM1"/>
    <property type="match status" value="1"/>
</dbReference>
<keyword evidence="11" id="KW-1185">Reference proteome</keyword>
<feature type="transmembrane region" description="Helical" evidence="8">
    <location>
        <begin position="21"/>
        <end position="41"/>
    </location>
</feature>
<feature type="transmembrane region" description="Helical" evidence="8">
    <location>
        <begin position="268"/>
        <end position="287"/>
    </location>
</feature>
<comment type="caution">
    <text evidence="10">The sequence shown here is derived from an EMBL/GenBank/DDBJ whole genome shotgun (WGS) entry which is preliminary data.</text>
</comment>
<evidence type="ECO:0000256" key="1">
    <source>
        <dbReference type="ARBA" id="ARBA00004651"/>
    </source>
</evidence>
<evidence type="ECO:0000256" key="6">
    <source>
        <dbReference type="ARBA" id="ARBA00022989"/>
    </source>
</evidence>
<dbReference type="InterPro" id="IPR000515">
    <property type="entry name" value="MetI-like"/>
</dbReference>
<dbReference type="EMBL" id="QYUK01000011">
    <property type="protein sequence ID" value="RJF88346.1"/>
    <property type="molecule type" value="Genomic_DNA"/>
</dbReference>
<dbReference type="AlphaFoldDB" id="A0A418WEC8"/>
<dbReference type="Pfam" id="PF00528">
    <property type="entry name" value="BPD_transp_1"/>
    <property type="match status" value="1"/>
</dbReference>
<evidence type="ECO:0000259" key="9">
    <source>
        <dbReference type="PROSITE" id="PS50928"/>
    </source>
</evidence>
<accession>A0A418WEC8</accession>
<feature type="domain" description="ABC transmembrane type-1" evidence="9">
    <location>
        <begin position="81"/>
        <end position="289"/>
    </location>
</feature>
<dbReference type="PANTHER" id="PTHR42929:SF1">
    <property type="entry name" value="INNER MEMBRANE ABC TRANSPORTER PERMEASE PROTEIN YDCU-RELATED"/>
    <property type="match status" value="1"/>
</dbReference>
<evidence type="ECO:0000313" key="10">
    <source>
        <dbReference type="EMBL" id="RJF88346.1"/>
    </source>
</evidence>
<organism evidence="10 11">
    <name type="scientific">Oleomonas cavernae</name>
    <dbReference type="NCBI Taxonomy" id="2320859"/>
    <lineage>
        <taxon>Bacteria</taxon>
        <taxon>Pseudomonadati</taxon>
        <taxon>Pseudomonadota</taxon>
        <taxon>Alphaproteobacteria</taxon>
        <taxon>Acetobacterales</taxon>
        <taxon>Acetobacteraceae</taxon>
        <taxon>Oleomonas</taxon>
    </lineage>
</organism>
<dbReference type="Gene3D" id="1.10.3720.10">
    <property type="entry name" value="MetI-like"/>
    <property type="match status" value="1"/>
</dbReference>
<dbReference type="SUPFAM" id="SSF161098">
    <property type="entry name" value="MetI-like"/>
    <property type="match status" value="1"/>
</dbReference>
<evidence type="ECO:0000313" key="11">
    <source>
        <dbReference type="Proteomes" id="UP000284605"/>
    </source>
</evidence>
<feature type="transmembrane region" description="Helical" evidence="8">
    <location>
        <begin position="116"/>
        <end position="137"/>
    </location>
</feature>
<feature type="transmembrane region" description="Helical" evidence="8">
    <location>
        <begin position="167"/>
        <end position="186"/>
    </location>
</feature>
<gene>
    <name evidence="10" type="ORF">D3874_16080</name>
</gene>
<evidence type="ECO:0000256" key="4">
    <source>
        <dbReference type="ARBA" id="ARBA00022475"/>
    </source>
</evidence>
<dbReference type="InterPro" id="IPR035906">
    <property type="entry name" value="MetI-like_sf"/>
</dbReference>
<keyword evidence="5 8" id="KW-0812">Transmembrane</keyword>
<evidence type="ECO:0000256" key="2">
    <source>
        <dbReference type="ARBA" id="ARBA00007069"/>
    </source>
</evidence>
<sequence>MIGYFRRSPAARRAALITPGAGLIFVFMVLPLGLMLIYSFLERATYGGVIWTLSFDSYIQFLFDHDLDDSLIFNDAYLQIYGRSFFLAGVTTAICLLIGFPTALYMAQQEKSRRDLLVFLVTIPFWTNLLVRTYAWILLLRREGLVDSALQGIGLTDGPLGLLYTDTANLIGLVYSFLPFMVLPIYSSLEKLDFRLVEAAYDLGANKLTALRRIVIPLSMPGIAAGSILVLVPCLGAYVTPEVLGGGKALMIGNLIQQQFGASQNWPFGAALSFALLAIVMLALMAYSLRYGRAAVTEGR</sequence>
<evidence type="ECO:0000256" key="7">
    <source>
        <dbReference type="ARBA" id="ARBA00023136"/>
    </source>
</evidence>
<dbReference type="GO" id="GO:0055085">
    <property type="term" value="P:transmembrane transport"/>
    <property type="evidence" value="ECO:0007669"/>
    <property type="project" value="InterPro"/>
</dbReference>
<evidence type="ECO:0000256" key="3">
    <source>
        <dbReference type="ARBA" id="ARBA00022448"/>
    </source>
</evidence>
<keyword evidence="4" id="KW-1003">Cell membrane</keyword>
<evidence type="ECO:0000256" key="8">
    <source>
        <dbReference type="RuleBase" id="RU363032"/>
    </source>
</evidence>
<protein>
    <submittedName>
        <fullName evidence="10">ABC transporter permease</fullName>
    </submittedName>
</protein>